<name>A0AAV7P2B6_PLEWA</name>
<reference evidence="1" key="1">
    <citation type="journal article" date="2022" name="bioRxiv">
        <title>Sequencing and chromosome-scale assembly of the giantPleurodeles waltlgenome.</title>
        <authorList>
            <person name="Brown T."/>
            <person name="Elewa A."/>
            <person name="Iarovenko S."/>
            <person name="Subramanian E."/>
            <person name="Araus A.J."/>
            <person name="Petzold A."/>
            <person name="Susuki M."/>
            <person name="Suzuki K.-i.T."/>
            <person name="Hayashi T."/>
            <person name="Toyoda A."/>
            <person name="Oliveira C."/>
            <person name="Osipova E."/>
            <person name="Leigh N.D."/>
            <person name="Simon A."/>
            <person name="Yun M.H."/>
        </authorList>
    </citation>
    <scope>NUCLEOTIDE SEQUENCE</scope>
    <source>
        <strain evidence="1">20211129_DDA</strain>
        <tissue evidence="1">Liver</tissue>
    </source>
</reference>
<comment type="caution">
    <text evidence="1">The sequence shown here is derived from an EMBL/GenBank/DDBJ whole genome shotgun (WGS) entry which is preliminary data.</text>
</comment>
<gene>
    <name evidence="1" type="ORF">NDU88_000270</name>
</gene>
<sequence length="164" mass="17790">MRRTRNAQPQGGTDAGCAASGIGIPVAVWCWSPLAGRAWRFGVLPVAVRAWASSSLRVRPWRCRGALCEPRAGEERWLPFWRYARWSGRTTGSRPPRSGGLLASSCRQAGGAEQRGGCSNWPPLVCSLRFEGATAVAGPKRGPQLRGAVLGARRLRGEVRSSWH</sequence>
<evidence type="ECO:0000313" key="1">
    <source>
        <dbReference type="EMBL" id="KAJ1121751.1"/>
    </source>
</evidence>
<keyword evidence="2" id="KW-1185">Reference proteome</keyword>
<dbReference type="EMBL" id="JANPWB010000011">
    <property type="protein sequence ID" value="KAJ1121751.1"/>
    <property type="molecule type" value="Genomic_DNA"/>
</dbReference>
<dbReference type="Proteomes" id="UP001066276">
    <property type="component" value="Chromosome 7"/>
</dbReference>
<dbReference type="AlphaFoldDB" id="A0AAV7P2B6"/>
<organism evidence="1 2">
    <name type="scientific">Pleurodeles waltl</name>
    <name type="common">Iberian ribbed newt</name>
    <dbReference type="NCBI Taxonomy" id="8319"/>
    <lineage>
        <taxon>Eukaryota</taxon>
        <taxon>Metazoa</taxon>
        <taxon>Chordata</taxon>
        <taxon>Craniata</taxon>
        <taxon>Vertebrata</taxon>
        <taxon>Euteleostomi</taxon>
        <taxon>Amphibia</taxon>
        <taxon>Batrachia</taxon>
        <taxon>Caudata</taxon>
        <taxon>Salamandroidea</taxon>
        <taxon>Salamandridae</taxon>
        <taxon>Pleurodelinae</taxon>
        <taxon>Pleurodeles</taxon>
    </lineage>
</organism>
<evidence type="ECO:0000313" key="2">
    <source>
        <dbReference type="Proteomes" id="UP001066276"/>
    </source>
</evidence>
<protein>
    <submittedName>
        <fullName evidence="1">Uncharacterized protein</fullName>
    </submittedName>
</protein>
<accession>A0AAV7P2B6</accession>
<proteinExistence type="predicted"/>